<feature type="region of interest" description="Disordered" evidence="12">
    <location>
        <begin position="184"/>
        <end position="288"/>
    </location>
</feature>
<keyword evidence="7" id="KW-0813">Transport</keyword>
<organism evidence="15 16">
    <name type="scientific">Coprinellus micaceus</name>
    <name type="common">Glistening ink-cap mushroom</name>
    <name type="synonym">Coprinus micaceus</name>
    <dbReference type="NCBI Taxonomy" id="71717"/>
    <lineage>
        <taxon>Eukaryota</taxon>
        <taxon>Fungi</taxon>
        <taxon>Dikarya</taxon>
        <taxon>Basidiomycota</taxon>
        <taxon>Agaricomycotina</taxon>
        <taxon>Agaricomycetes</taxon>
        <taxon>Agaricomycetidae</taxon>
        <taxon>Agaricales</taxon>
        <taxon>Agaricineae</taxon>
        <taxon>Psathyrellaceae</taxon>
        <taxon>Coprinellus</taxon>
    </lineage>
</organism>
<evidence type="ECO:0000256" key="5">
    <source>
        <dbReference type="ARBA" id="ARBA00018978"/>
    </source>
</evidence>
<keyword evidence="8" id="KW-0967">Endosome</keyword>
<proteinExistence type="inferred from homology"/>
<evidence type="ECO:0000256" key="11">
    <source>
        <dbReference type="PROSITE-ProRule" id="PRU00192"/>
    </source>
</evidence>
<dbReference type="GO" id="GO:0043130">
    <property type="term" value="F:ubiquitin binding"/>
    <property type="evidence" value="ECO:0007669"/>
    <property type="project" value="InterPro"/>
</dbReference>
<dbReference type="GO" id="GO:0043328">
    <property type="term" value="P:protein transport to vacuole involved in ubiquitin-dependent protein catabolic process via the multivesicular body sorting pathway"/>
    <property type="evidence" value="ECO:0007669"/>
    <property type="project" value="TreeGrafter"/>
</dbReference>
<dbReference type="InterPro" id="IPR003903">
    <property type="entry name" value="UIM_dom"/>
</dbReference>
<dbReference type="PROSITE" id="PS50330">
    <property type="entry name" value="UIM"/>
    <property type="match status" value="1"/>
</dbReference>
<comment type="caution">
    <text evidence="15">The sequence shown here is derived from an EMBL/GenBank/DDBJ whole genome shotgun (WGS) entry which is preliminary data.</text>
</comment>
<keyword evidence="6 11" id="KW-0728">SH3 domain</keyword>
<evidence type="ECO:0000259" key="13">
    <source>
        <dbReference type="PROSITE" id="PS50002"/>
    </source>
</evidence>
<feature type="compositionally biased region" description="Basic and acidic residues" evidence="12">
    <location>
        <begin position="242"/>
        <end position="252"/>
    </location>
</feature>
<dbReference type="PROSITE" id="PS50002">
    <property type="entry name" value="SH3"/>
    <property type="match status" value="1"/>
</dbReference>
<dbReference type="InterPro" id="IPR050670">
    <property type="entry name" value="STAM"/>
</dbReference>
<comment type="function">
    <text evidence="1">Component of the ESCRT-0 complex which is the sorting receptor for ubiquitinated cargo proteins at the multivesicular body (MVB).</text>
</comment>
<dbReference type="Pfam" id="PF00018">
    <property type="entry name" value="SH3_1"/>
    <property type="match status" value="1"/>
</dbReference>
<evidence type="ECO:0000256" key="6">
    <source>
        <dbReference type="ARBA" id="ARBA00022443"/>
    </source>
</evidence>
<feature type="compositionally biased region" description="Low complexity" evidence="12">
    <location>
        <begin position="507"/>
        <end position="526"/>
    </location>
</feature>
<feature type="region of interest" description="Disordered" evidence="12">
    <location>
        <begin position="1"/>
        <end position="20"/>
    </location>
</feature>
<dbReference type="PRINTS" id="PR00452">
    <property type="entry name" value="SH3DOMAIN"/>
</dbReference>
<evidence type="ECO:0000256" key="7">
    <source>
        <dbReference type="ARBA" id="ARBA00022448"/>
    </source>
</evidence>
<dbReference type="GO" id="GO:0035091">
    <property type="term" value="F:phosphatidylinositol binding"/>
    <property type="evidence" value="ECO:0007669"/>
    <property type="project" value="InterPro"/>
</dbReference>
<dbReference type="SUPFAM" id="SSF48464">
    <property type="entry name" value="ENTH/VHS domain"/>
    <property type="match status" value="1"/>
</dbReference>
<feature type="domain" description="VHS" evidence="14">
    <location>
        <begin position="15"/>
        <end position="145"/>
    </location>
</feature>
<feature type="region of interest" description="Disordered" evidence="12">
    <location>
        <begin position="491"/>
        <end position="554"/>
    </location>
</feature>
<dbReference type="SUPFAM" id="SSF50044">
    <property type="entry name" value="SH3-domain"/>
    <property type="match status" value="1"/>
</dbReference>
<comment type="similarity">
    <text evidence="3">Belongs to the STAM family.</text>
</comment>
<dbReference type="InterPro" id="IPR004152">
    <property type="entry name" value="GAT_dom"/>
</dbReference>
<dbReference type="InterPro" id="IPR001452">
    <property type="entry name" value="SH3_domain"/>
</dbReference>
<keyword evidence="9" id="KW-0653">Protein transport</keyword>
<dbReference type="InterPro" id="IPR008942">
    <property type="entry name" value="ENTH_VHS"/>
</dbReference>
<evidence type="ECO:0000256" key="9">
    <source>
        <dbReference type="ARBA" id="ARBA00022927"/>
    </source>
</evidence>
<evidence type="ECO:0000313" key="16">
    <source>
        <dbReference type="Proteomes" id="UP000298030"/>
    </source>
</evidence>
<dbReference type="Gene3D" id="1.20.5.1940">
    <property type="match status" value="1"/>
</dbReference>
<dbReference type="CDD" id="cd21386">
    <property type="entry name" value="GAT_Hse1"/>
    <property type="match status" value="1"/>
</dbReference>
<feature type="region of interest" description="Disordered" evidence="12">
    <location>
        <begin position="452"/>
        <end position="478"/>
    </location>
</feature>
<evidence type="ECO:0000313" key="15">
    <source>
        <dbReference type="EMBL" id="TEB25798.1"/>
    </source>
</evidence>
<dbReference type="InterPro" id="IPR002014">
    <property type="entry name" value="VHS_dom"/>
</dbReference>
<evidence type="ECO:0000256" key="10">
    <source>
        <dbReference type="ARBA" id="ARBA00023136"/>
    </source>
</evidence>
<dbReference type="SMART" id="SM00326">
    <property type="entry name" value="SH3"/>
    <property type="match status" value="1"/>
</dbReference>
<evidence type="ECO:0000256" key="4">
    <source>
        <dbReference type="ARBA" id="ARBA00017923"/>
    </source>
</evidence>
<evidence type="ECO:0000256" key="3">
    <source>
        <dbReference type="ARBA" id="ARBA00009666"/>
    </source>
</evidence>
<evidence type="ECO:0000259" key="14">
    <source>
        <dbReference type="PROSITE" id="PS50179"/>
    </source>
</evidence>
<dbReference type="Gene3D" id="1.25.40.90">
    <property type="match status" value="1"/>
</dbReference>
<evidence type="ECO:0000256" key="1">
    <source>
        <dbReference type="ARBA" id="ARBA00002654"/>
    </source>
</evidence>
<dbReference type="PROSITE" id="PS50179">
    <property type="entry name" value="VHS"/>
    <property type="match status" value="1"/>
</dbReference>
<dbReference type="GO" id="GO:0010008">
    <property type="term" value="C:endosome membrane"/>
    <property type="evidence" value="ECO:0007669"/>
    <property type="project" value="UniProtKB-SubCell"/>
</dbReference>
<feature type="compositionally biased region" description="Polar residues" evidence="12">
    <location>
        <begin position="8"/>
        <end position="20"/>
    </location>
</feature>
<name>A0A4Y7SVY8_COPMI</name>
<sequence>MEARRGPCSSSPAKATDENQTSENWEIILNLCDKVGEEGSEGAKNAVAALIKRLAHRNPNVQLYALALAESLTKNLGIELHRELASKAFTQALERIITDRTTHDKVKRRALQLVAECAEAFENDTSLGIMEDLYNNLKAKNYKFEGPAEPAPPAVDDEIRRKEEEELQRVLEMSMHDKGGRNAWSDYSLAAGPGPSSGSGAGASSGSAPKPLPSTGGFTAPKYQAGYVPARTPSPTPQQRYRSPEPEPEPRHQPKPQHQPQQAAHSAYTAPRSPTPPAEPSTGIVTRPGELAFNKGDIIKVVDRGYKDWWRGQLKGRTGIFPVNYVVSKEAEQEAAVFSQAADVERLLNSLRNLDPDKDNLADNEEIQELYRSCMSLRPKIVKLIDKYSQKRADLVSMNETFIRARTIFDRMMEESLARHTGSECLWTLTIPMETDGQSQCTINLPFAPLSTPKGPVQGRPNQRPPVPTSVPQSYGWNPNVYQQPGYNAYPAPAGAYPQQQPPVGPQPYAQQAPVQTAPAPAGYPAQQPPQQPQPPMALSPTPQCRPPLLLLLPPAHPLCGSATPSLRL</sequence>
<evidence type="ECO:0000256" key="12">
    <source>
        <dbReference type="SAM" id="MobiDB-lite"/>
    </source>
</evidence>
<evidence type="ECO:0000256" key="8">
    <source>
        <dbReference type="ARBA" id="ARBA00022753"/>
    </source>
</evidence>
<dbReference type="Gene3D" id="2.30.30.40">
    <property type="entry name" value="SH3 Domains"/>
    <property type="match status" value="1"/>
</dbReference>
<feature type="domain" description="SH3" evidence="13">
    <location>
        <begin position="257"/>
        <end position="331"/>
    </location>
</feature>
<dbReference type="Proteomes" id="UP000298030">
    <property type="component" value="Unassembled WGS sequence"/>
</dbReference>
<keyword evidence="10" id="KW-0472">Membrane</keyword>
<dbReference type="STRING" id="71717.A0A4Y7SVY8"/>
<dbReference type="Pfam" id="PF00790">
    <property type="entry name" value="VHS"/>
    <property type="match status" value="1"/>
</dbReference>
<dbReference type="EMBL" id="QPFP01000053">
    <property type="protein sequence ID" value="TEB25798.1"/>
    <property type="molecule type" value="Genomic_DNA"/>
</dbReference>
<protein>
    <recommendedName>
        <fullName evidence="4">Class E vacuolar protein-sorting machinery protein HSE1</fullName>
    </recommendedName>
    <alternativeName>
        <fullName evidence="5">Class E vacuolar protein-sorting machinery protein hse1</fullName>
    </alternativeName>
</protein>
<keyword evidence="16" id="KW-1185">Reference proteome</keyword>
<dbReference type="OrthoDB" id="10255964at2759"/>
<comment type="subcellular location">
    <subcellularLocation>
        <location evidence="2">Endosome membrane</location>
        <topology evidence="2">Peripheral membrane protein</topology>
        <orientation evidence="2">Cytoplasmic side</orientation>
    </subcellularLocation>
</comment>
<reference evidence="15 16" key="1">
    <citation type="journal article" date="2019" name="Nat. Ecol. Evol.">
        <title>Megaphylogeny resolves global patterns of mushroom evolution.</title>
        <authorList>
            <person name="Varga T."/>
            <person name="Krizsan K."/>
            <person name="Foldi C."/>
            <person name="Dima B."/>
            <person name="Sanchez-Garcia M."/>
            <person name="Sanchez-Ramirez S."/>
            <person name="Szollosi G.J."/>
            <person name="Szarkandi J.G."/>
            <person name="Papp V."/>
            <person name="Albert L."/>
            <person name="Andreopoulos W."/>
            <person name="Angelini C."/>
            <person name="Antonin V."/>
            <person name="Barry K.W."/>
            <person name="Bougher N.L."/>
            <person name="Buchanan P."/>
            <person name="Buyck B."/>
            <person name="Bense V."/>
            <person name="Catcheside P."/>
            <person name="Chovatia M."/>
            <person name="Cooper J."/>
            <person name="Damon W."/>
            <person name="Desjardin D."/>
            <person name="Finy P."/>
            <person name="Geml J."/>
            <person name="Haridas S."/>
            <person name="Hughes K."/>
            <person name="Justo A."/>
            <person name="Karasinski D."/>
            <person name="Kautmanova I."/>
            <person name="Kiss B."/>
            <person name="Kocsube S."/>
            <person name="Kotiranta H."/>
            <person name="LaButti K.M."/>
            <person name="Lechner B.E."/>
            <person name="Liimatainen K."/>
            <person name="Lipzen A."/>
            <person name="Lukacs Z."/>
            <person name="Mihaltcheva S."/>
            <person name="Morgado L.N."/>
            <person name="Niskanen T."/>
            <person name="Noordeloos M.E."/>
            <person name="Ohm R.A."/>
            <person name="Ortiz-Santana B."/>
            <person name="Ovrebo C."/>
            <person name="Racz N."/>
            <person name="Riley R."/>
            <person name="Savchenko A."/>
            <person name="Shiryaev A."/>
            <person name="Soop K."/>
            <person name="Spirin V."/>
            <person name="Szebenyi C."/>
            <person name="Tomsovsky M."/>
            <person name="Tulloss R.E."/>
            <person name="Uehling J."/>
            <person name="Grigoriev I.V."/>
            <person name="Vagvolgyi C."/>
            <person name="Papp T."/>
            <person name="Martin F.M."/>
            <person name="Miettinen O."/>
            <person name="Hibbett D.S."/>
            <person name="Nagy L.G."/>
        </authorList>
    </citation>
    <scope>NUCLEOTIDE SEQUENCE [LARGE SCALE GENOMIC DNA]</scope>
    <source>
        <strain evidence="15 16">FP101781</strain>
    </source>
</reference>
<dbReference type="GO" id="GO:0033565">
    <property type="term" value="C:ESCRT-0 complex"/>
    <property type="evidence" value="ECO:0007669"/>
    <property type="project" value="TreeGrafter"/>
</dbReference>
<feature type="compositionally biased region" description="Low complexity" evidence="12">
    <location>
        <begin position="256"/>
        <end position="268"/>
    </location>
</feature>
<dbReference type="SUPFAM" id="SSF89009">
    <property type="entry name" value="GAT-like domain"/>
    <property type="match status" value="1"/>
</dbReference>
<dbReference type="InterPro" id="IPR036028">
    <property type="entry name" value="SH3-like_dom_sf"/>
</dbReference>
<dbReference type="AlphaFoldDB" id="A0A4Y7SVY8"/>
<feature type="compositionally biased region" description="Low complexity" evidence="12">
    <location>
        <begin position="541"/>
        <end position="554"/>
    </location>
</feature>
<dbReference type="Pfam" id="PF03127">
    <property type="entry name" value="GAT"/>
    <property type="match status" value="1"/>
</dbReference>
<dbReference type="PANTHER" id="PTHR45929:SF3">
    <property type="entry name" value="JAK PATHWAY SIGNAL TRANSDUCTION ADAPTOR MOLECULE"/>
    <property type="match status" value="1"/>
</dbReference>
<feature type="compositionally biased region" description="Pro residues" evidence="12">
    <location>
        <begin position="527"/>
        <end position="538"/>
    </location>
</feature>
<dbReference type="CDD" id="cd16978">
    <property type="entry name" value="VHS_HSE1"/>
    <property type="match status" value="1"/>
</dbReference>
<gene>
    <name evidence="15" type="ORF">FA13DRAFT_1756498</name>
</gene>
<dbReference type="SMART" id="SM00288">
    <property type="entry name" value="VHS"/>
    <property type="match status" value="1"/>
</dbReference>
<accession>A0A4Y7SVY8</accession>
<dbReference type="PANTHER" id="PTHR45929">
    <property type="entry name" value="JAK PATHWAY SIGNAL TRANSDUCTION ADAPTOR MOLECULE"/>
    <property type="match status" value="1"/>
</dbReference>
<evidence type="ECO:0000256" key="2">
    <source>
        <dbReference type="ARBA" id="ARBA00004125"/>
    </source>
</evidence>